<evidence type="ECO:0000313" key="2">
    <source>
        <dbReference type="EMBL" id="TDP58427.1"/>
    </source>
</evidence>
<dbReference type="RefSeq" id="WP_133527938.1">
    <property type="nucleotide sequence ID" value="NZ_SNXO01000007.1"/>
</dbReference>
<keyword evidence="1" id="KW-0812">Transmembrane</keyword>
<dbReference type="Proteomes" id="UP000295500">
    <property type="component" value="Unassembled WGS sequence"/>
</dbReference>
<evidence type="ECO:0000313" key="3">
    <source>
        <dbReference type="Proteomes" id="UP000295500"/>
    </source>
</evidence>
<keyword evidence="1" id="KW-1133">Transmembrane helix</keyword>
<dbReference type="AlphaFoldDB" id="A0A4R6Q8P5"/>
<reference evidence="2 3" key="1">
    <citation type="submission" date="2019-03" db="EMBL/GenBank/DDBJ databases">
        <title>Genomic Encyclopedia of Type Strains, Phase IV (KMG-IV): sequencing the most valuable type-strain genomes for metagenomic binning, comparative biology and taxonomic classification.</title>
        <authorList>
            <person name="Goeker M."/>
        </authorList>
    </citation>
    <scope>NUCLEOTIDE SEQUENCE [LARGE SCALE GENOMIC DNA]</scope>
    <source>
        <strain evidence="2 3">DSM 28287</strain>
    </source>
</reference>
<protein>
    <submittedName>
        <fullName evidence="2">Uncharacterized protein</fullName>
    </submittedName>
</protein>
<dbReference type="EMBL" id="SNXO01000007">
    <property type="protein sequence ID" value="TDP58427.1"/>
    <property type="molecule type" value="Genomic_DNA"/>
</dbReference>
<feature type="transmembrane region" description="Helical" evidence="1">
    <location>
        <begin position="20"/>
        <end position="39"/>
    </location>
</feature>
<name>A0A4R6Q8P5_9FIRM</name>
<keyword evidence="3" id="KW-1185">Reference proteome</keyword>
<comment type="caution">
    <text evidence="2">The sequence shown here is derived from an EMBL/GenBank/DDBJ whole genome shotgun (WGS) entry which is preliminary data.</text>
</comment>
<organism evidence="2 3">
    <name type="scientific">Aminicella lysinilytica</name>
    <dbReference type="NCBI Taxonomy" id="433323"/>
    <lineage>
        <taxon>Bacteria</taxon>
        <taxon>Bacillati</taxon>
        <taxon>Bacillota</taxon>
        <taxon>Clostridia</taxon>
        <taxon>Peptostreptococcales</taxon>
        <taxon>Anaerovoracaceae</taxon>
        <taxon>Aminicella</taxon>
    </lineage>
</organism>
<accession>A0A4R6Q8P5</accession>
<keyword evidence="1" id="KW-0472">Membrane</keyword>
<dbReference type="OrthoDB" id="9998571at2"/>
<gene>
    <name evidence="2" type="ORF">EV211_10725</name>
</gene>
<evidence type="ECO:0000256" key="1">
    <source>
        <dbReference type="SAM" id="Phobius"/>
    </source>
</evidence>
<sequence>MSRTANEKVGKSRKLKTAMFMLLSMAVIIFLTGIQYGWFTTNNAYGIDLMSLAPHRIVAESNSWQLSDPKKNDRAPYLIYRGKGSPGKSITINGRIDYTYVDGNNKTVSDYSDGKATLVKDRHFLIGERRWYFTSDYDDEYFTKASLTVTWTDSGKVHSEKMR</sequence>
<proteinExistence type="predicted"/>